<dbReference type="InterPro" id="IPR000468">
    <property type="entry name" value="Barstar"/>
</dbReference>
<comment type="similarity">
    <text evidence="1">Belongs to the barstar family.</text>
</comment>
<organism evidence="3 4">
    <name type="scientific">Sphingobacterium spiritivorum</name>
    <name type="common">Flavobacterium spiritivorum</name>
    <dbReference type="NCBI Taxonomy" id="258"/>
    <lineage>
        <taxon>Bacteria</taxon>
        <taxon>Pseudomonadati</taxon>
        <taxon>Bacteroidota</taxon>
        <taxon>Sphingobacteriia</taxon>
        <taxon>Sphingobacteriales</taxon>
        <taxon>Sphingobacteriaceae</taxon>
        <taxon>Sphingobacterium</taxon>
    </lineage>
</organism>
<accession>A0A380CRU1</accession>
<dbReference type="Pfam" id="PF01337">
    <property type="entry name" value="Barstar"/>
    <property type="match status" value="1"/>
</dbReference>
<evidence type="ECO:0000313" key="4">
    <source>
        <dbReference type="Proteomes" id="UP000254893"/>
    </source>
</evidence>
<dbReference type="EMBL" id="UGYW01000002">
    <property type="protein sequence ID" value="SUJ26258.1"/>
    <property type="molecule type" value="Genomic_DNA"/>
</dbReference>
<sequence>MTKPVIINGNHIHDISSFYEEINRVFMADEDWKIGCSLDAFNDLLYGGFGILNKTEQPVLIWTAIEKSKKALGYDATKAYYQQKIDAGPVFNTSFFEHKLAELMEGKGQTYFDILIEIIAEHPEISLEMQA</sequence>
<feature type="domain" description="Barstar (barnase inhibitor)" evidence="2">
    <location>
        <begin position="4"/>
        <end position="76"/>
    </location>
</feature>
<dbReference type="RefSeq" id="WP_115171277.1">
    <property type="nucleotide sequence ID" value="NZ_UGYW01000002.1"/>
</dbReference>
<reference evidence="3 4" key="1">
    <citation type="submission" date="2018-06" db="EMBL/GenBank/DDBJ databases">
        <authorList>
            <consortium name="Pathogen Informatics"/>
            <person name="Doyle S."/>
        </authorList>
    </citation>
    <scope>NUCLEOTIDE SEQUENCE [LARGE SCALE GENOMIC DNA]</scope>
    <source>
        <strain evidence="3 4">NCTC11388</strain>
    </source>
</reference>
<gene>
    <name evidence="3" type="ORF">NCTC11388_03907</name>
</gene>
<dbReference type="AlphaFoldDB" id="A0A380CRU1"/>
<evidence type="ECO:0000313" key="3">
    <source>
        <dbReference type="EMBL" id="SUJ26258.1"/>
    </source>
</evidence>
<evidence type="ECO:0000256" key="1">
    <source>
        <dbReference type="ARBA" id="ARBA00006845"/>
    </source>
</evidence>
<dbReference type="InterPro" id="IPR035905">
    <property type="entry name" value="Barstar-like_sf"/>
</dbReference>
<protein>
    <submittedName>
        <fullName evidence="3">Barstar (Barnase inhibitor)</fullName>
    </submittedName>
</protein>
<name>A0A380CRU1_SPHSI</name>
<evidence type="ECO:0000259" key="2">
    <source>
        <dbReference type="Pfam" id="PF01337"/>
    </source>
</evidence>
<dbReference type="Gene3D" id="3.30.370.10">
    <property type="entry name" value="Barstar-like"/>
    <property type="match status" value="1"/>
</dbReference>
<proteinExistence type="inferred from homology"/>
<dbReference type="SUPFAM" id="SSF52038">
    <property type="entry name" value="Barstar-related"/>
    <property type="match status" value="1"/>
</dbReference>
<dbReference type="Proteomes" id="UP000254893">
    <property type="component" value="Unassembled WGS sequence"/>
</dbReference>